<sequence length="115" mass="13096">ADTAKTGYTHMAFALSDFNDETTRKNAGTMVGIQVGYSKEIYKEVNGRISSSYSFSDNKKRDFKVFMFDVGPQIEWHPTFKGENPIYFGAGLFLMSYCFLLLVFYLLLKFLIVGV</sequence>
<feature type="transmembrane region" description="Helical" evidence="1">
    <location>
        <begin position="86"/>
        <end position="108"/>
    </location>
</feature>
<organism evidence="2">
    <name type="scientific">marine sediment metagenome</name>
    <dbReference type="NCBI Taxonomy" id="412755"/>
    <lineage>
        <taxon>unclassified sequences</taxon>
        <taxon>metagenomes</taxon>
        <taxon>ecological metagenomes</taxon>
    </lineage>
</organism>
<evidence type="ECO:0000313" key="2">
    <source>
        <dbReference type="EMBL" id="GAH45252.1"/>
    </source>
</evidence>
<accession>X1FJW4</accession>
<feature type="non-terminal residue" evidence="2">
    <location>
        <position position="1"/>
    </location>
</feature>
<comment type="caution">
    <text evidence="2">The sequence shown here is derived from an EMBL/GenBank/DDBJ whole genome shotgun (WGS) entry which is preliminary data.</text>
</comment>
<dbReference type="AlphaFoldDB" id="X1FJW4"/>
<proteinExistence type="predicted"/>
<protein>
    <submittedName>
        <fullName evidence="2">Uncharacterized protein</fullName>
    </submittedName>
</protein>
<keyword evidence="1" id="KW-0472">Membrane</keyword>
<name>X1FJW4_9ZZZZ</name>
<dbReference type="EMBL" id="BARU01008804">
    <property type="protein sequence ID" value="GAH45252.1"/>
    <property type="molecule type" value="Genomic_DNA"/>
</dbReference>
<evidence type="ECO:0000256" key="1">
    <source>
        <dbReference type="SAM" id="Phobius"/>
    </source>
</evidence>
<gene>
    <name evidence="2" type="ORF">S03H2_17120</name>
</gene>
<keyword evidence="1" id="KW-0812">Transmembrane</keyword>
<reference evidence="2" key="1">
    <citation type="journal article" date="2014" name="Front. Microbiol.">
        <title>High frequency of phylogenetically diverse reductive dehalogenase-homologous genes in deep subseafloor sedimentary metagenomes.</title>
        <authorList>
            <person name="Kawai M."/>
            <person name="Futagami T."/>
            <person name="Toyoda A."/>
            <person name="Takaki Y."/>
            <person name="Nishi S."/>
            <person name="Hori S."/>
            <person name="Arai W."/>
            <person name="Tsubouchi T."/>
            <person name="Morono Y."/>
            <person name="Uchiyama I."/>
            <person name="Ito T."/>
            <person name="Fujiyama A."/>
            <person name="Inagaki F."/>
            <person name="Takami H."/>
        </authorList>
    </citation>
    <scope>NUCLEOTIDE SEQUENCE</scope>
    <source>
        <strain evidence="2">Expedition CK06-06</strain>
    </source>
</reference>
<keyword evidence="1" id="KW-1133">Transmembrane helix</keyword>